<feature type="domain" description="VOC" evidence="1">
    <location>
        <begin position="4"/>
        <end position="124"/>
    </location>
</feature>
<reference evidence="2 3" key="2">
    <citation type="journal article" date="2013" name="PLoS ONE">
        <title>INDIGO - INtegrated Data Warehouse of MIcrobial GenOmes with Examples from the Red Sea Extremophiles.</title>
        <authorList>
            <person name="Alam I."/>
            <person name="Antunes A."/>
            <person name="Kamau A.A."/>
            <person name="Ba Alawi W."/>
            <person name="Kalkatawi M."/>
            <person name="Stingl U."/>
            <person name="Bajic V.B."/>
        </authorList>
    </citation>
    <scope>NUCLEOTIDE SEQUENCE [LARGE SCALE GENOMIC DNA]</scope>
    <source>
        <strain evidence="2 3">SSD-17B</strain>
    </source>
</reference>
<keyword evidence="2" id="KW-0456">Lyase</keyword>
<gene>
    <name evidence="2" type="ORF">HLPCO_002017</name>
</gene>
<sequence length="125" mass="14646">MFTNIATVAIYVDRQEEAQEFWTKKVGFKTIREDQMNPHQFWIEVAPSLESKTRLLIYSREMMLEDNPDAICHPSIVFDCEQIDGLRQKLKDNGVSVGPVQNMHYGKFFELQDNEGNSYLVREQK</sequence>
<dbReference type="Gene3D" id="3.10.180.10">
    <property type="entry name" value="2,3-Dihydroxybiphenyl 1,2-Dioxygenase, domain 1"/>
    <property type="match status" value="1"/>
</dbReference>
<dbReference type="STRING" id="1033810.HLPCO_002017"/>
<dbReference type="SUPFAM" id="SSF54593">
    <property type="entry name" value="Glyoxalase/Bleomycin resistance protein/Dihydroxybiphenyl dioxygenase"/>
    <property type="match status" value="1"/>
</dbReference>
<dbReference type="Proteomes" id="UP000005707">
    <property type="component" value="Unassembled WGS sequence"/>
</dbReference>
<comment type="caution">
    <text evidence="2">The sequence shown here is derived from an EMBL/GenBank/DDBJ whole genome shotgun (WGS) entry which is preliminary data.</text>
</comment>
<organism evidence="2 3">
    <name type="scientific">Haloplasma contractile SSD-17B</name>
    <dbReference type="NCBI Taxonomy" id="1033810"/>
    <lineage>
        <taxon>Bacteria</taxon>
        <taxon>Bacillati</taxon>
        <taxon>Mycoplasmatota</taxon>
        <taxon>Mollicutes</taxon>
        <taxon>Haloplasmatales</taxon>
        <taxon>Haloplasmataceae</taxon>
        <taxon>Haloplasma</taxon>
    </lineage>
</organism>
<evidence type="ECO:0000313" key="3">
    <source>
        <dbReference type="Proteomes" id="UP000005707"/>
    </source>
</evidence>
<dbReference type="InParanoid" id="U2EAH7"/>
<dbReference type="eggNOG" id="COG0346">
    <property type="taxonomic scope" value="Bacteria"/>
</dbReference>
<dbReference type="InterPro" id="IPR029068">
    <property type="entry name" value="Glyas_Bleomycin-R_OHBP_Dase"/>
</dbReference>
<accession>U2EAH7</accession>
<dbReference type="PANTHER" id="PTHR36437">
    <property type="entry name" value="GLYOXALASE/BLEOMYCIN RESISTANCE PROTEIN/DIOXYGENASE"/>
    <property type="match status" value="1"/>
</dbReference>
<name>U2EAH7_9MOLU</name>
<dbReference type="PANTHER" id="PTHR36437:SF2">
    <property type="entry name" value="GLYOXALASE_BLEOMYCIN RESISTANCE PROTEIN_DIOXYGENASE"/>
    <property type="match status" value="1"/>
</dbReference>
<reference evidence="2 3" key="1">
    <citation type="journal article" date="2011" name="J. Bacteriol.">
        <title>Genome sequence of Haloplasma contractile, an unusual contractile bacterium from a deep-sea anoxic brine lake.</title>
        <authorList>
            <person name="Antunes A."/>
            <person name="Alam I."/>
            <person name="El Dorry H."/>
            <person name="Siam R."/>
            <person name="Robertson A."/>
            <person name="Bajic V.B."/>
            <person name="Stingl U."/>
        </authorList>
    </citation>
    <scope>NUCLEOTIDE SEQUENCE [LARGE SCALE GENOMIC DNA]</scope>
    <source>
        <strain evidence="2 3">SSD-17B</strain>
    </source>
</reference>
<dbReference type="OrthoDB" id="9803079at2"/>
<dbReference type="GO" id="GO:0004462">
    <property type="term" value="F:lactoylglutathione lyase activity"/>
    <property type="evidence" value="ECO:0007669"/>
    <property type="project" value="UniProtKB-EC"/>
</dbReference>
<dbReference type="AlphaFoldDB" id="U2EAH7"/>
<keyword evidence="3" id="KW-1185">Reference proteome</keyword>
<dbReference type="EMBL" id="AFNU02000006">
    <property type="protein sequence ID" value="ERJ12103.1"/>
    <property type="molecule type" value="Genomic_DNA"/>
</dbReference>
<evidence type="ECO:0000313" key="2">
    <source>
        <dbReference type="EMBL" id="ERJ12103.1"/>
    </source>
</evidence>
<dbReference type="PROSITE" id="PS51819">
    <property type="entry name" value="VOC"/>
    <property type="match status" value="1"/>
</dbReference>
<dbReference type="RefSeq" id="WP_008827291.1">
    <property type="nucleotide sequence ID" value="NZ_AFNU02000006.1"/>
</dbReference>
<proteinExistence type="predicted"/>
<dbReference type="InterPro" id="IPR004360">
    <property type="entry name" value="Glyas_Fos-R_dOase_dom"/>
</dbReference>
<evidence type="ECO:0000259" key="1">
    <source>
        <dbReference type="PROSITE" id="PS51819"/>
    </source>
</evidence>
<dbReference type="Pfam" id="PF00903">
    <property type="entry name" value="Glyoxalase"/>
    <property type="match status" value="1"/>
</dbReference>
<dbReference type="EC" id="4.4.1.5" evidence="2"/>
<dbReference type="InterPro" id="IPR037523">
    <property type="entry name" value="VOC_core"/>
</dbReference>
<protein>
    <submittedName>
        <fullName evidence="2">Lactoylglutathione lyase protein</fullName>
        <ecNumber evidence="2">4.4.1.5</ecNumber>
    </submittedName>
</protein>